<evidence type="ECO:0000313" key="1">
    <source>
        <dbReference type="EMBL" id="CCL98412.1"/>
    </source>
</evidence>
<dbReference type="HOGENOM" id="CLU_013662_0_0_1"/>
<reference evidence="1 2" key="1">
    <citation type="journal article" date="2012" name="Appl. Environ. Microbiol.">
        <title>Short-read sequencing for genomic analysis of the brown rot fungus Fibroporia radiculosa.</title>
        <authorList>
            <person name="Tang J.D."/>
            <person name="Perkins A.D."/>
            <person name="Sonstegard T.S."/>
            <person name="Schroeder S.G."/>
            <person name="Burgess S.C."/>
            <person name="Diehl S.V."/>
        </authorList>
    </citation>
    <scope>NUCLEOTIDE SEQUENCE [LARGE SCALE GENOMIC DNA]</scope>
    <source>
        <strain evidence="1 2">TFFH 294</strain>
    </source>
</reference>
<evidence type="ECO:0008006" key="3">
    <source>
        <dbReference type="Google" id="ProtNLM"/>
    </source>
</evidence>
<dbReference type="InParanoid" id="J4HRK2"/>
<dbReference type="OrthoDB" id="2368680at2759"/>
<protein>
    <recommendedName>
        <fullName evidence="3">Rho termination factor N-terminal domain-containing protein</fullName>
    </recommendedName>
</protein>
<name>J4HRK2_9APHY</name>
<keyword evidence="2" id="KW-1185">Reference proteome</keyword>
<dbReference type="AlphaFoldDB" id="J4HRK2"/>
<dbReference type="GeneID" id="24093323"/>
<sequence>MSSGSIVPFETSALPPDPSKLTVSQLKAFCKAQKISGYSKLGKGALIQRLKESAASSDLGISTTSCNLLLQREEARDENTPHGDHLGLLAVDVERGICSTGVASENAIQNPPTCPTKNRINPRRKKQNGMVATVAHTSSFVLENVTLEASSRSTTSVTPAVDGLKLKEPTSRLSERPSACSPPIDPSVLRALVTTSLKPSHSVSASHVIPNATPTAVSRSTISTEVLSDSRFSSSRTFTNAALVNPVTGDKRLLGVPLNSVKKRKVMDSITASGTCTTSAYLAASSFPFNRLIKPYNLSVPLPGFIPADIIARQEQTAFCNSSGTSKALSTINPISRTPSTAQPTGWHFKKLINDRQPAPASSFAHAHTVSSIHNRPVQGTKPSVDKKIPVLRYLEFPITPPTPSLVPILLPPSLSQRKRVQAWAVILSGLSNEERTQCAQVSRMLRYAVYLSASSILSRYYGGRRFEQEVTDCYSQAMINMWPYLRLRKTEAIQRLRVYERSFLHNFFEGNGLSNPIAMRLWSSPDDERQIVIALRLWFALSVGDGNHCVAATPQLWGIIADVQPVIKGEIWSITVVSRSKTVSIMEIFYVLEATCEVVGRPSLMSPKGNSDTFASSFSELSTLPIRADWSSYIEDHMSPSNSGSSSSLLSLLKWANHEEYDRAISRLWLKRIVGEGALGEAKRVVAERYVFACVVANSIGGQWMTATAMAQEFAGLPAPRVGNPSAKQRPKLVNLYLPEHHHIESVYFTASEGQQLHAALAVVQTPHRSYYILRDNGMQVGCEEDGIGLLWQQLLGCDASGV</sequence>
<dbReference type="Proteomes" id="UP000006352">
    <property type="component" value="Unassembled WGS sequence"/>
</dbReference>
<organism evidence="1 2">
    <name type="scientific">Fibroporia radiculosa</name>
    <dbReference type="NCBI Taxonomy" id="599839"/>
    <lineage>
        <taxon>Eukaryota</taxon>
        <taxon>Fungi</taxon>
        <taxon>Dikarya</taxon>
        <taxon>Basidiomycota</taxon>
        <taxon>Agaricomycotina</taxon>
        <taxon>Agaricomycetes</taxon>
        <taxon>Polyporales</taxon>
        <taxon>Fibroporiaceae</taxon>
        <taxon>Fibroporia</taxon>
    </lineage>
</organism>
<dbReference type="STRING" id="599839.J4HRK2"/>
<dbReference type="EMBL" id="HE796882">
    <property type="protein sequence ID" value="CCL98412.1"/>
    <property type="molecule type" value="Genomic_DNA"/>
</dbReference>
<dbReference type="RefSeq" id="XP_012177695.1">
    <property type="nucleotide sequence ID" value="XM_012322305.1"/>
</dbReference>
<gene>
    <name evidence="1" type="ORF">FIBRA_00409</name>
</gene>
<accession>J4HRK2</accession>
<proteinExistence type="predicted"/>
<evidence type="ECO:0000313" key="2">
    <source>
        <dbReference type="Proteomes" id="UP000006352"/>
    </source>
</evidence>